<feature type="transmembrane region" description="Helical" evidence="1">
    <location>
        <begin position="85"/>
        <end position="103"/>
    </location>
</feature>
<evidence type="ECO:0000313" key="2">
    <source>
        <dbReference type="EMBL" id="CCC89962.1"/>
    </source>
</evidence>
<organism evidence="2">
    <name type="scientific">Trypanosoma congolense (strain IL3000)</name>
    <dbReference type="NCBI Taxonomy" id="1068625"/>
    <lineage>
        <taxon>Eukaryota</taxon>
        <taxon>Discoba</taxon>
        <taxon>Euglenozoa</taxon>
        <taxon>Kinetoplastea</taxon>
        <taxon>Metakinetoplastina</taxon>
        <taxon>Trypanosomatida</taxon>
        <taxon>Trypanosomatidae</taxon>
        <taxon>Trypanosoma</taxon>
        <taxon>Nannomonas</taxon>
    </lineage>
</organism>
<dbReference type="AlphaFoldDB" id="G0UKQ7"/>
<protein>
    <submittedName>
        <fullName evidence="2">Uncharacterized protein TCIL3000_4_440</fullName>
    </submittedName>
</protein>
<reference evidence="2" key="1">
    <citation type="journal article" date="2012" name="Proc. Natl. Acad. Sci. U.S.A.">
        <title>Antigenic diversity is generated by distinct evolutionary mechanisms in African trypanosome species.</title>
        <authorList>
            <person name="Jackson A.P."/>
            <person name="Berry A."/>
            <person name="Aslett M."/>
            <person name="Allison H.C."/>
            <person name="Burton P."/>
            <person name="Vavrova-Anderson J."/>
            <person name="Brown R."/>
            <person name="Browne H."/>
            <person name="Corton N."/>
            <person name="Hauser H."/>
            <person name="Gamble J."/>
            <person name="Gilderthorp R."/>
            <person name="Marcello L."/>
            <person name="McQuillan J."/>
            <person name="Otto T.D."/>
            <person name="Quail M.A."/>
            <person name="Sanders M.J."/>
            <person name="van Tonder A."/>
            <person name="Ginger M.L."/>
            <person name="Field M.C."/>
            <person name="Barry J.D."/>
            <person name="Hertz-Fowler C."/>
            <person name="Berriman M."/>
        </authorList>
    </citation>
    <scope>NUCLEOTIDE SEQUENCE</scope>
    <source>
        <strain evidence="2">IL3000</strain>
    </source>
</reference>
<keyword evidence="1" id="KW-0472">Membrane</keyword>
<evidence type="ECO:0000256" key="1">
    <source>
        <dbReference type="SAM" id="Phobius"/>
    </source>
</evidence>
<keyword evidence="1" id="KW-0812">Transmembrane</keyword>
<gene>
    <name evidence="2" type="ORF">TCIL3000_4_440</name>
</gene>
<proteinExistence type="predicted"/>
<accession>G0UKQ7</accession>
<feature type="transmembrane region" description="Helical" evidence="1">
    <location>
        <begin position="44"/>
        <end position="64"/>
    </location>
</feature>
<keyword evidence="1" id="KW-1133">Transmembrane helix</keyword>
<sequence length="126" mass="14474">MIQALPLLHLCADKIVLLTSTNSTGCCARVLFFHFCTASVELGALLRCLVAISSLLKGNAIITLPFSISSFREEKRVDRLYYRRLYFCLCYSFLFLTFSFSFFLLKKTSNITVAYFFLFFILTCKI</sequence>
<dbReference type="EMBL" id="HE575317">
    <property type="protein sequence ID" value="CCC89962.1"/>
    <property type="molecule type" value="Genomic_DNA"/>
</dbReference>
<name>G0UKQ7_TRYCI</name>